<dbReference type="Proteomes" id="UP000272729">
    <property type="component" value="Unassembled WGS sequence"/>
</dbReference>
<dbReference type="OrthoDB" id="127785at2"/>
<gene>
    <name evidence="1" type="ORF">DFJ66_8346</name>
</gene>
<dbReference type="Gene3D" id="3.40.50.300">
    <property type="entry name" value="P-loop containing nucleotide triphosphate hydrolases"/>
    <property type="match status" value="1"/>
</dbReference>
<evidence type="ECO:0000313" key="2">
    <source>
        <dbReference type="Proteomes" id="UP000272729"/>
    </source>
</evidence>
<keyword evidence="2" id="KW-1185">Reference proteome</keyword>
<dbReference type="EMBL" id="RBXR01000001">
    <property type="protein sequence ID" value="RKT74971.1"/>
    <property type="molecule type" value="Genomic_DNA"/>
</dbReference>
<dbReference type="Gene3D" id="3.30.70.1230">
    <property type="entry name" value="Nucleotide cyclase"/>
    <property type="match status" value="1"/>
</dbReference>
<organism evidence="1 2">
    <name type="scientific">Saccharothrix variisporea</name>
    <dbReference type="NCBI Taxonomy" id="543527"/>
    <lineage>
        <taxon>Bacteria</taxon>
        <taxon>Bacillati</taxon>
        <taxon>Actinomycetota</taxon>
        <taxon>Actinomycetes</taxon>
        <taxon>Pseudonocardiales</taxon>
        <taxon>Pseudonocardiaceae</taxon>
        <taxon>Saccharothrix</taxon>
    </lineage>
</organism>
<dbReference type="InterPro" id="IPR029787">
    <property type="entry name" value="Nucleotide_cyclase"/>
</dbReference>
<reference evidence="1 2" key="1">
    <citation type="submission" date="2018-10" db="EMBL/GenBank/DDBJ databases">
        <title>Sequencing the genomes of 1000 actinobacteria strains.</title>
        <authorList>
            <person name="Klenk H.-P."/>
        </authorList>
    </citation>
    <scope>NUCLEOTIDE SEQUENCE [LARGE SCALE GENOMIC DNA]</scope>
    <source>
        <strain evidence="1 2">DSM 43911</strain>
    </source>
</reference>
<accession>A0A495XK89</accession>
<comment type="caution">
    <text evidence="1">The sequence shown here is derived from an EMBL/GenBank/DDBJ whole genome shotgun (WGS) entry which is preliminary data.</text>
</comment>
<dbReference type="AlphaFoldDB" id="A0A495XK89"/>
<evidence type="ECO:0000313" key="1">
    <source>
        <dbReference type="EMBL" id="RKT74971.1"/>
    </source>
</evidence>
<evidence type="ECO:0008006" key="3">
    <source>
        <dbReference type="Google" id="ProtNLM"/>
    </source>
</evidence>
<name>A0A495XK89_9PSEU</name>
<sequence>MVVLEPEHRALFAVDIERSADPRRHNAASVAMRRALRECLAGAFAGAGIDWGSCHDHDRGDGLVVAVPARYPKRLLLHPVLGALADALRAHNERAPAPEQMRVRVAVHDADVVLDDFGYTGRPMVLLARLLDATPLRAALAAAPRTAPVAVLVSERFHEDVVSQGHPDIDPETYHRIEARVKESRVVGWLHVPGHPLVSAPDGGWRDRAAVNHERDGLFGVDAVTARVREALANPTGSWILAVRGSGGIGKTTVTFEAVDRAHRDGLVDRVLWTTVRGDGPEADASPDAGSWWMEAVVDLADQLGVVLGPDPRRWGGGFRDGLAAEDGRVVTVVDNVETPRQATVLVERLDGVGLARPHKLVVTSRSRVEGPFGLVQQHMVRGLSEEDAVALVRHIGRDDEQLATAPRELLSPVVEITEGNPYLLKLVVGRYLSTGLPLGRVAEELTDAATHTRGRLGRQVKDYLFDRSLAELELVAGPDNAQALIAAFCVKRRGDEISREELGELAGLGPDAFDTTLQAAFDLGLVQASRLNSRYSIHSLLYEYTRPRADDLV</sequence>
<dbReference type="RefSeq" id="WP_121230153.1">
    <property type="nucleotide sequence ID" value="NZ_JBIUBA010000026.1"/>
</dbReference>
<proteinExistence type="predicted"/>
<protein>
    <recommendedName>
        <fullName evidence="3">NB-ARC domain-containing protein</fullName>
    </recommendedName>
</protein>
<dbReference type="SUPFAM" id="SSF52540">
    <property type="entry name" value="P-loop containing nucleoside triphosphate hydrolases"/>
    <property type="match status" value="1"/>
</dbReference>
<dbReference type="InterPro" id="IPR027417">
    <property type="entry name" value="P-loop_NTPase"/>
</dbReference>